<evidence type="ECO:0000313" key="3">
    <source>
        <dbReference type="EMBL" id="EHY53563.1"/>
    </source>
</evidence>
<protein>
    <submittedName>
        <fullName evidence="3">Uncharacterized protein</fullName>
    </submittedName>
</protein>
<dbReference type="eggNOG" id="ENOG502SHDK">
    <property type="taxonomic scope" value="Eukaryota"/>
</dbReference>
<keyword evidence="2" id="KW-0812">Transmembrane</keyword>
<keyword evidence="4" id="KW-1185">Reference proteome</keyword>
<feature type="transmembrane region" description="Helical" evidence="2">
    <location>
        <begin position="588"/>
        <end position="611"/>
    </location>
</feature>
<dbReference type="RefSeq" id="XP_009154024.1">
    <property type="nucleotide sequence ID" value="XM_009155776.1"/>
</dbReference>
<reference evidence="3" key="1">
    <citation type="submission" date="2011-07" db="EMBL/GenBank/DDBJ databases">
        <title>The Genome Sequence of Exophiala (Wangiella) dermatitidis NIH/UT8656.</title>
        <authorList>
            <consortium name="The Broad Institute Genome Sequencing Platform"/>
            <person name="Cuomo C."/>
            <person name="Wang Z."/>
            <person name="Hunicke-Smith S."/>
            <person name="Szanislo P.J."/>
            <person name="Earl A."/>
            <person name="Young S.K."/>
            <person name="Zeng Q."/>
            <person name="Gargeya S."/>
            <person name="Fitzgerald M."/>
            <person name="Haas B."/>
            <person name="Abouelleil A."/>
            <person name="Alvarado L."/>
            <person name="Arachchi H.M."/>
            <person name="Berlin A."/>
            <person name="Brown A."/>
            <person name="Chapman S.B."/>
            <person name="Chen Z."/>
            <person name="Dunbar C."/>
            <person name="Freedman E."/>
            <person name="Gearin G."/>
            <person name="Gellesch M."/>
            <person name="Goldberg J."/>
            <person name="Griggs A."/>
            <person name="Gujja S."/>
            <person name="Heiman D."/>
            <person name="Howarth C."/>
            <person name="Larson L."/>
            <person name="Lui A."/>
            <person name="MacDonald P.J.P."/>
            <person name="Montmayeur A."/>
            <person name="Murphy C."/>
            <person name="Neiman D."/>
            <person name="Pearson M."/>
            <person name="Priest M."/>
            <person name="Roberts A."/>
            <person name="Saif S."/>
            <person name="Shea T."/>
            <person name="Shenoy N."/>
            <person name="Sisk P."/>
            <person name="Stolte C."/>
            <person name="Sykes S."/>
            <person name="Wortman J."/>
            <person name="Nusbaum C."/>
            <person name="Birren B."/>
        </authorList>
    </citation>
    <scope>NUCLEOTIDE SEQUENCE</scope>
    <source>
        <strain evidence="3">NIH/UT8656</strain>
    </source>
</reference>
<feature type="transmembrane region" description="Helical" evidence="2">
    <location>
        <begin position="707"/>
        <end position="730"/>
    </location>
</feature>
<proteinExistence type="predicted"/>
<gene>
    <name evidence="3" type="ORF">HMPREF1120_01752</name>
</gene>
<keyword evidence="2" id="KW-1133">Transmembrane helix</keyword>
<dbReference type="VEuPathDB" id="FungiDB:HMPREF1120_01752"/>
<dbReference type="OrthoDB" id="3248909at2759"/>
<dbReference type="EMBL" id="JH226131">
    <property type="protein sequence ID" value="EHY53563.1"/>
    <property type="molecule type" value="Genomic_DNA"/>
</dbReference>
<feature type="transmembrane region" description="Helical" evidence="2">
    <location>
        <begin position="223"/>
        <end position="241"/>
    </location>
</feature>
<accession>H6BPA8</accession>
<keyword evidence="2" id="KW-0472">Membrane</keyword>
<organism evidence="3 4">
    <name type="scientific">Exophiala dermatitidis (strain ATCC 34100 / CBS 525.76 / NIH/UT8656)</name>
    <name type="common">Black yeast</name>
    <name type="synonym">Wangiella dermatitidis</name>
    <dbReference type="NCBI Taxonomy" id="858893"/>
    <lineage>
        <taxon>Eukaryota</taxon>
        <taxon>Fungi</taxon>
        <taxon>Dikarya</taxon>
        <taxon>Ascomycota</taxon>
        <taxon>Pezizomycotina</taxon>
        <taxon>Eurotiomycetes</taxon>
        <taxon>Chaetothyriomycetidae</taxon>
        <taxon>Chaetothyriales</taxon>
        <taxon>Herpotrichiellaceae</taxon>
        <taxon>Exophiala</taxon>
    </lineage>
</organism>
<feature type="transmembrane region" description="Helical" evidence="2">
    <location>
        <begin position="113"/>
        <end position="136"/>
    </location>
</feature>
<dbReference type="PANTHER" id="PTHR37544">
    <property type="entry name" value="SPRAY-RELATED"/>
    <property type="match status" value="1"/>
</dbReference>
<feature type="transmembrane region" description="Helical" evidence="2">
    <location>
        <begin position="1342"/>
        <end position="1364"/>
    </location>
</feature>
<dbReference type="InParanoid" id="H6BPA8"/>
<dbReference type="GeneID" id="20306391"/>
<feature type="region of interest" description="Disordered" evidence="1">
    <location>
        <begin position="1"/>
        <end position="103"/>
    </location>
</feature>
<feature type="transmembrane region" description="Helical" evidence="2">
    <location>
        <begin position="756"/>
        <end position="774"/>
    </location>
</feature>
<evidence type="ECO:0000313" key="4">
    <source>
        <dbReference type="Proteomes" id="UP000007304"/>
    </source>
</evidence>
<evidence type="ECO:0000256" key="1">
    <source>
        <dbReference type="SAM" id="MobiDB-lite"/>
    </source>
</evidence>
<dbReference type="InterPro" id="IPR021840">
    <property type="entry name" value="DUF3433"/>
</dbReference>
<dbReference type="OMA" id="GLWWDQL"/>
<feature type="transmembrane region" description="Helical" evidence="2">
    <location>
        <begin position="156"/>
        <end position="175"/>
    </location>
</feature>
<evidence type="ECO:0000256" key="2">
    <source>
        <dbReference type="SAM" id="Phobius"/>
    </source>
</evidence>
<sequence length="1443" mass="159017">MPRKGSRASNFDDEIDDGLEGLRLRPIHPQKQESASDAPLLHHEDNSTQSEIGVFGTTPHNSHAQRQRRGKYAAVPDSDVVEEAGHDRKQPEATTSHEWSDNRPRWKPYSLRWPALLSTLIIALVLGMLVIFLLVYSTVHDGLGDDDGTSVVLFGWRFAPTLITVLYAILTAIIFKDARRTEAFARMSHESGSSSTSSLFMKPGQWWVILIDSFQRRENHGRINYFLLSTVLVNVISFLLINPLSSALLQSQPVELISQVPFSRYEVSETEPINMAGNDIVYFRTIGNILQNLTTSAWLTDKYAVVPFSPSSRAIDLGVAATKKPQTWQANTTVLSIDLDCEAMDIRRAIWFENSTKNGVTYYRSLLLSDSGGCEAGISGYNQYMAYYGGGSWFSPPHVVSTVWDDNDSSRYYNSTQACADRQVILSTNGTWQGARSDTWNDGFKAAAWSCQSSFYVAEMPVTTTTGISGTVVDVDDSLFAAQRSLVSPRILDQTRFETAFLARNWTSMIYSPDIDAVPNFGGASALLAAAYDLDPISMIQDGALGETARRIKQRFLGEMMVASISANTASLQTGQVTESPRRVVVNLPIAVSLAVLFIVAAGLTAVALFVSKQRPLNLYNDPASVAAVVKLIEGNSVLRDCFKPQDASRGDAGHTLDNTTHYLRDGLLLSVKTVEDQPAMLMWATEDIPSPTETPRDWRPFAVRRLGGSLLLLLLTAMLAAILTLYVLARTTGLYESAFTYQTNLLSSRSSLFTFAPYSIVPTFLAVLVGLWWDSLDETFRRLQPYVTMAQKPVPATPNIGLSYVATHPLGSMVKAARNSHWLVALVSAGAVLAQVLTVSMSALWQRADGSRPGDIGLVRTLEPRTQPFVYVYAVGSSMGGGDPEGQNILSSFYGDLSTNWLYSATLQLAYNGSEPVWSSDGWSFVPVNLTSIRDSQMYQDTPSSSTNGTGGSVKSVNVTLITPALRATADCSALDSTTNLSSWTTEWDLTDPGVWNVSTNPTSLKKGIEVNKEYELGASAALSTTPILSRARTIVCCANSSGDGHDSAAIGYWSNNYGQGLQYDFETSSGPYPRNFTMKWIKGNALQDDYYMNSTYAESETMESHDFRHLIWREGPTMTALNCRPRIEWANASVTVDMSTGRVWKYSVVDAPKTVGWPWTDVYQSHSYTQPGDGVDKGVIHDQVTVSPGVLFQDALMFAADLQKFWPAGGASYIHTENLDDKNFNFRLPPQGLNVDLMSYSMYQLAHGDMDVLMDPSQMEQLGQRVLATFFQHFISSNVSASGGWGFQQIGATLPGDLGNITHDVLNPGDYQDQNTTLTSDTNAPAHVEIAVEVLQMSPVAVYISMIILLILSLVTLLVYLVGYRHLRKLRYDFDDLASVISVVYDSTKLQRWVQDHPDPKDWTRRTADGQVPRVQLGPFPGSTGQEIWGIEVVDTEQRQT</sequence>
<feature type="transmembrane region" description="Helical" evidence="2">
    <location>
        <begin position="823"/>
        <end position="846"/>
    </location>
</feature>
<name>H6BPA8_EXODN</name>
<dbReference type="HOGENOM" id="CLU_003476_0_0_1"/>
<dbReference type="Pfam" id="PF11915">
    <property type="entry name" value="DUF3433"/>
    <property type="match status" value="2"/>
</dbReference>
<dbReference type="Proteomes" id="UP000007304">
    <property type="component" value="Unassembled WGS sequence"/>
</dbReference>
<dbReference type="PANTHER" id="PTHR37544:SF3">
    <property type="entry name" value="SPRAY"/>
    <property type="match status" value="1"/>
</dbReference>